<evidence type="ECO:0000259" key="5">
    <source>
        <dbReference type="Pfam" id="PF18052"/>
    </source>
</evidence>
<dbReference type="Pfam" id="PF18052">
    <property type="entry name" value="Rx_N"/>
    <property type="match status" value="1"/>
</dbReference>
<evidence type="ECO:0000313" key="9">
    <source>
        <dbReference type="Proteomes" id="UP000806378"/>
    </source>
</evidence>
<dbReference type="PANTHER" id="PTHR23155">
    <property type="entry name" value="DISEASE RESISTANCE PROTEIN RP"/>
    <property type="match status" value="1"/>
</dbReference>
<organism evidence="8 9">
    <name type="scientific">Corymbia citriodora subsp. variegata</name>
    <dbReference type="NCBI Taxonomy" id="360336"/>
    <lineage>
        <taxon>Eukaryota</taxon>
        <taxon>Viridiplantae</taxon>
        <taxon>Streptophyta</taxon>
        <taxon>Embryophyta</taxon>
        <taxon>Tracheophyta</taxon>
        <taxon>Spermatophyta</taxon>
        <taxon>Magnoliopsida</taxon>
        <taxon>eudicotyledons</taxon>
        <taxon>Gunneridae</taxon>
        <taxon>Pentapetalae</taxon>
        <taxon>rosids</taxon>
        <taxon>malvids</taxon>
        <taxon>Myrtales</taxon>
        <taxon>Myrtaceae</taxon>
        <taxon>Myrtoideae</taxon>
        <taxon>Eucalypteae</taxon>
        <taxon>Corymbia</taxon>
    </lineage>
</organism>
<dbReference type="InterPro" id="IPR036388">
    <property type="entry name" value="WH-like_DNA-bd_sf"/>
</dbReference>
<evidence type="ECO:0000256" key="1">
    <source>
        <dbReference type="ARBA" id="ARBA00022737"/>
    </source>
</evidence>
<dbReference type="Gene3D" id="3.40.50.300">
    <property type="entry name" value="P-loop containing nucleotide triphosphate hydrolases"/>
    <property type="match status" value="1"/>
</dbReference>
<feature type="domain" description="NB-ARC" evidence="4">
    <location>
        <begin position="172"/>
        <end position="330"/>
    </location>
</feature>
<dbReference type="InterPro" id="IPR002182">
    <property type="entry name" value="NB-ARC"/>
</dbReference>
<reference evidence="8" key="1">
    <citation type="submission" date="2020-05" db="EMBL/GenBank/DDBJ databases">
        <title>WGS assembly of Corymbia citriodora subspecies variegata.</title>
        <authorList>
            <person name="Barry K."/>
            <person name="Hundley H."/>
            <person name="Shu S."/>
            <person name="Jenkins J."/>
            <person name="Grimwood J."/>
            <person name="Baten A."/>
        </authorList>
    </citation>
    <scope>NUCLEOTIDE SEQUENCE</scope>
    <source>
        <strain evidence="8">CV2-018</strain>
    </source>
</reference>
<proteinExistence type="predicted"/>
<dbReference type="OrthoDB" id="3027644at2759"/>
<evidence type="ECO:0000256" key="3">
    <source>
        <dbReference type="ARBA" id="ARBA00022821"/>
    </source>
</evidence>
<dbReference type="Gene3D" id="1.10.8.430">
    <property type="entry name" value="Helical domain of apoptotic protease-activating factors"/>
    <property type="match status" value="1"/>
</dbReference>
<keyword evidence="3" id="KW-0611">Plant defense</keyword>
<dbReference type="FunFam" id="1.10.10.10:FF:000322">
    <property type="entry name" value="Probable disease resistance protein At1g63360"/>
    <property type="match status" value="1"/>
</dbReference>
<dbReference type="FunFam" id="3.40.50.300:FF:001091">
    <property type="entry name" value="Probable disease resistance protein At1g61300"/>
    <property type="match status" value="1"/>
</dbReference>
<dbReference type="PANTHER" id="PTHR23155:SF1185">
    <property type="entry name" value="DISEASE RESISTANCE RPP8-LIKE PROTEIN 3-RELATED"/>
    <property type="match status" value="1"/>
</dbReference>
<evidence type="ECO:0008006" key="10">
    <source>
        <dbReference type="Google" id="ProtNLM"/>
    </source>
</evidence>
<dbReference type="InterPro" id="IPR042197">
    <property type="entry name" value="Apaf_helical"/>
</dbReference>
<dbReference type="AlphaFoldDB" id="A0A8T0CGV8"/>
<feature type="domain" description="Disease resistance protein winged helix" evidence="6">
    <location>
        <begin position="415"/>
        <end position="480"/>
    </location>
</feature>
<dbReference type="Pfam" id="PF23598">
    <property type="entry name" value="LRR_14"/>
    <property type="match status" value="1"/>
</dbReference>
<dbReference type="GO" id="GO:0043531">
    <property type="term" value="F:ADP binding"/>
    <property type="evidence" value="ECO:0007669"/>
    <property type="project" value="InterPro"/>
</dbReference>
<dbReference type="InterPro" id="IPR055414">
    <property type="entry name" value="LRR_R13L4/SHOC2-like"/>
</dbReference>
<dbReference type="GO" id="GO:0098542">
    <property type="term" value="P:defense response to other organism"/>
    <property type="evidence" value="ECO:0007669"/>
    <property type="project" value="TreeGrafter"/>
</dbReference>
<dbReference type="EMBL" id="MU091866">
    <property type="protein sequence ID" value="KAF7846777.1"/>
    <property type="molecule type" value="Genomic_DNA"/>
</dbReference>
<accession>A0A8T0CGV8</accession>
<dbReference type="SUPFAM" id="SSF52058">
    <property type="entry name" value="L domain-like"/>
    <property type="match status" value="1"/>
</dbReference>
<comment type="caution">
    <text evidence="8">The sequence shown here is derived from an EMBL/GenBank/DDBJ whole genome shotgun (WGS) entry which is preliminary data.</text>
</comment>
<keyword evidence="9" id="KW-1185">Reference proteome</keyword>
<dbReference type="Gramene" id="rna-gnl|WGS:JABURB|Cocit.L3765.1">
    <property type="protein sequence ID" value="cds-KAF7846777.1"/>
    <property type="gene ID" value="gene-BT93_L3765"/>
</dbReference>
<gene>
    <name evidence="8" type="ORF">BT93_L3765</name>
</gene>
<dbReference type="InterPro" id="IPR044974">
    <property type="entry name" value="Disease_R_plants"/>
</dbReference>
<dbReference type="InterPro" id="IPR041118">
    <property type="entry name" value="Rx_N"/>
</dbReference>
<dbReference type="PRINTS" id="PR00364">
    <property type="entry name" value="DISEASERSIST"/>
</dbReference>
<name>A0A8T0CGV8_CORYI</name>
<evidence type="ECO:0000256" key="2">
    <source>
        <dbReference type="ARBA" id="ARBA00022741"/>
    </source>
</evidence>
<dbReference type="Gene3D" id="3.80.10.10">
    <property type="entry name" value="Ribonuclease Inhibitor"/>
    <property type="match status" value="2"/>
</dbReference>
<evidence type="ECO:0000259" key="7">
    <source>
        <dbReference type="Pfam" id="PF23598"/>
    </source>
</evidence>
<keyword evidence="1" id="KW-0677">Repeat</keyword>
<dbReference type="SUPFAM" id="SSF52540">
    <property type="entry name" value="P-loop containing nucleoside triphosphate hydrolases"/>
    <property type="match status" value="1"/>
</dbReference>
<dbReference type="Gene3D" id="1.10.10.10">
    <property type="entry name" value="Winged helix-like DNA-binding domain superfamily/Winged helix DNA-binding domain"/>
    <property type="match status" value="1"/>
</dbReference>
<dbReference type="InterPro" id="IPR027417">
    <property type="entry name" value="P-loop_NTPase"/>
</dbReference>
<dbReference type="Pfam" id="PF00931">
    <property type="entry name" value="NB-ARC"/>
    <property type="match status" value="1"/>
</dbReference>
<evidence type="ECO:0000259" key="6">
    <source>
        <dbReference type="Pfam" id="PF23559"/>
    </source>
</evidence>
<protein>
    <recommendedName>
        <fullName evidence="10">Disease resistance protein</fullName>
    </recommendedName>
</protein>
<dbReference type="CDD" id="cd14798">
    <property type="entry name" value="RX-CC_like"/>
    <property type="match status" value="1"/>
</dbReference>
<dbReference type="InterPro" id="IPR032675">
    <property type="entry name" value="LRR_dom_sf"/>
</dbReference>
<dbReference type="Proteomes" id="UP000806378">
    <property type="component" value="Unassembled WGS sequence"/>
</dbReference>
<dbReference type="Pfam" id="PF23559">
    <property type="entry name" value="WHD_DRP"/>
    <property type="match status" value="1"/>
</dbReference>
<feature type="domain" description="Disease resistance R13L4/SHOC-2-like LRR" evidence="7">
    <location>
        <begin position="540"/>
        <end position="863"/>
    </location>
</feature>
<dbReference type="InterPro" id="IPR058922">
    <property type="entry name" value="WHD_DRP"/>
</dbReference>
<dbReference type="Gene3D" id="1.20.5.4130">
    <property type="match status" value="1"/>
</dbReference>
<keyword evidence="2" id="KW-0547">Nucleotide-binding</keyword>
<evidence type="ECO:0000259" key="4">
    <source>
        <dbReference type="Pfam" id="PF00931"/>
    </source>
</evidence>
<evidence type="ECO:0000313" key="8">
    <source>
        <dbReference type="EMBL" id="KAF7846777.1"/>
    </source>
</evidence>
<dbReference type="InterPro" id="IPR038005">
    <property type="entry name" value="RX-like_CC"/>
</dbReference>
<sequence length="899" mass="103375">MAESVVSSVAQTLGKLLVDEAKFLWGVEGKVMDLQRELELIRSFLRDVDARQEHEPIVEQWVTQVRDIAYDAEDVIERYVLRLTPKNRQNITKGYAGLTAKCTCVQVHVVGMEIEGLKSRIADIGWSMKNYGIQSVKESGEGGHARASKPKQTYAHFEEEFVGREDSIKQLHRVFFIWGMGGLGKTSLARQVLAHDEVKKNFDGFAWAYISQENNENNVKDVLVEILVNLIPRQRERIMMMTNQEMIKALYKIQQDMRCIVVLDDIWTKQAWNSLRAAFPVKNTRSKLVITTRNREVAEYIDPQGFFHELRCLSEEESWDLLMKRAFPETKANTKNMEKLVHKLLNKCEGLPLAIFVLGGLLAVNDCWETIDKKINLHFRNEDVVSQVLALSYDGLPCHLKPCFLYLGGFLGEAEIPVTKVLQMWIAEGFMLNDKERDIPVEDVAEQYLTELVNRGMVQVRSNLSGKVKTCHLHNLIRELCISKATQESFLSILNIQQDNETEDSFRELACKTRRLSLNMCVSVEGNMTPSIKMGRTTPHLRTLMFFGHIENKWKQFQPIFINCKFLRVLQLERLPKMSDNLPKSVGELIHLRFLSFAGSWFKGLPQSLGNLVCMEFLNLHLASCATVTMPNVLWKMRRLRCLHLPIVFAVKEKPHKDRKKLQFMFAIKKKPHKDQKKLRLDTLKNLRTLRNFCPENYDVKDVGKLINLQKLTVIGCRELKIIPQLANFSLKDLRSSSFRFSSRGHSFTEDEMCQMSSYHHSCTLSILGKIEKLPNHKNLPQQLRKVVLLHSKLEEDPMLKLEKLHHLIFLLLGCWAFVGKKMICSAGGFPRLKHLLLCDLPHLEEWRVTEGAPPQLSRLGISKCPKLEMLPRGVSTYDGSGDMCDVLERHPDMGTVPW</sequence>
<feature type="domain" description="Disease resistance N-terminal" evidence="5">
    <location>
        <begin position="5"/>
        <end position="88"/>
    </location>
</feature>